<sequence>MTDTDEETIHPWTKQPKPDNQAIADAAHQADLAAQAALVEAQAAQAAYLLSQEAFHANQEREAAQAAYDKRIATQSAQGFQFTSSDPRYTGAHDIAPSVLHGDATRMIPLGADAIAWYEDHDIAVRPMTKEEQSTYNKANCFGSGCKKYKGTPVTASEWDRKHPETTA</sequence>
<organism evidence="1">
    <name type="scientific">marine metagenome</name>
    <dbReference type="NCBI Taxonomy" id="408172"/>
    <lineage>
        <taxon>unclassified sequences</taxon>
        <taxon>metagenomes</taxon>
        <taxon>ecological metagenomes</taxon>
    </lineage>
</organism>
<name>A0A383E7Y6_9ZZZZ</name>
<accession>A0A383E7Y6</accession>
<feature type="non-terminal residue" evidence="1">
    <location>
        <position position="168"/>
    </location>
</feature>
<protein>
    <submittedName>
        <fullName evidence="1">Uncharacterized protein</fullName>
    </submittedName>
</protein>
<dbReference type="AlphaFoldDB" id="A0A383E7Y6"/>
<dbReference type="EMBL" id="UINC01223681">
    <property type="protein sequence ID" value="SVE52977.1"/>
    <property type="molecule type" value="Genomic_DNA"/>
</dbReference>
<proteinExistence type="predicted"/>
<gene>
    <name evidence="1" type="ORF">METZ01_LOCUS505831</name>
</gene>
<reference evidence="1" key="1">
    <citation type="submission" date="2018-05" db="EMBL/GenBank/DDBJ databases">
        <authorList>
            <person name="Lanie J.A."/>
            <person name="Ng W.-L."/>
            <person name="Kazmierczak K.M."/>
            <person name="Andrzejewski T.M."/>
            <person name="Davidsen T.M."/>
            <person name="Wayne K.J."/>
            <person name="Tettelin H."/>
            <person name="Glass J.I."/>
            <person name="Rusch D."/>
            <person name="Podicherti R."/>
            <person name="Tsui H.-C.T."/>
            <person name="Winkler M.E."/>
        </authorList>
    </citation>
    <scope>NUCLEOTIDE SEQUENCE</scope>
</reference>
<evidence type="ECO:0000313" key="1">
    <source>
        <dbReference type="EMBL" id="SVE52977.1"/>
    </source>
</evidence>